<dbReference type="GO" id="GO:0006465">
    <property type="term" value="P:signal peptide processing"/>
    <property type="evidence" value="ECO:0007669"/>
    <property type="project" value="TreeGrafter"/>
</dbReference>
<dbReference type="GO" id="GO:0005886">
    <property type="term" value="C:plasma membrane"/>
    <property type="evidence" value="ECO:0007669"/>
    <property type="project" value="UniProtKB-SubCell"/>
</dbReference>
<keyword evidence="5 7" id="KW-1133">Transmembrane helix</keyword>
<dbReference type="PANTHER" id="PTHR30487">
    <property type="entry name" value="TYPE 4 PREPILIN-LIKE PROTEINS LEADER PEPTIDE-PROCESSING ENZYME"/>
    <property type="match status" value="1"/>
</dbReference>
<keyword evidence="11" id="KW-1185">Reference proteome</keyword>
<accession>H6NPN2</accession>
<keyword evidence="3" id="KW-1003">Cell membrane</keyword>
<feature type="domain" description="Prepilin type IV endopeptidase peptidase" evidence="8">
    <location>
        <begin position="105"/>
        <end position="211"/>
    </location>
</feature>
<dbReference type="InterPro" id="IPR010627">
    <property type="entry name" value="Prepilin_pept_A24_N"/>
</dbReference>
<feature type="transmembrane region" description="Helical" evidence="7">
    <location>
        <begin position="96"/>
        <end position="115"/>
    </location>
</feature>
<name>H6NPN2_9BACL</name>
<dbReference type="MEROPS" id="A24.019"/>
<comment type="similarity">
    <text evidence="2">Belongs to the peptidase A24 family.</text>
</comment>
<dbReference type="GO" id="GO:0004190">
    <property type="term" value="F:aspartic-type endopeptidase activity"/>
    <property type="evidence" value="ECO:0007669"/>
    <property type="project" value="InterPro"/>
</dbReference>
<evidence type="ECO:0000256" key="1">
    <source>
        <dbReference type="ARBA" id="ARBA00004651"/>
    </source>
</evidence>
<gene>
    <name evidence="10" type="ORF">PM3016_6782</name>
</gene>
<evidence type="ECO:0000256" key="4">
    <source>
        <dbReference type="ARBA" id="ARBA00022692"/>
    </source>
</evidence>
<dbReference type="AlphaFoldDB" id="H6NPN2"/>
<evidence type="ECO:0000256" key="3">
    <source>
        <dbReference type="ARBA" id="ARBA00022475"/>
    </source>
</evidence>
<dbReference type="STRING" id="1116391.PM3016_6782"/>
<evidence type="ECO:0000256" key="7">
    <source>
        <dbReference type="SAM" id="Phobius"/>
    </source>
</evidence>
<comment type="subcellular location">
    <subcellularLocation>
        <location evidence="1">Cell membrane</location>
        <topology evidence="1">Multi-pass membrane protein</topology>
    </subcellularLocation>
</comment>
<protein>
    <submittedName>
        <fullName evidence="10">Peptidase A24A domain-containing protein</fullName>
    </submittedName>
</protein>
<evidence type="ECO:0000259" key="9">
    <source>
        <dbReference type="Pfam" id="PF06750"/>
    </source>
</evidence>
<feature type="transmembrane region" description="Helical" evidence="7">
    <location>
        <begin position="127"/>
        <end position="145"/>
    </location>
</feature>
<organism evidence="10 11">
    <name type="scientific">Paenibacillus mucilaginosus 3016</name>
    <dbReference type="NCBI Taxonomy" id="1116391"/>
    <lineage>
        <taxon>Bacteria</taxon>
        <taxon>Bacillati</taxon>
        <taxon>Bacillota</taxon>
        <taxon>Bacilli</taxon>
        <taxon>Bacillales</taxon>
        <taxon>Paenibacillaceae</taxon>
        <taxon>Paenibacillus</taxon>
    </lineage>
</organism>
<evidence type="ECO:0000256" key="2">
    <source>
        <dbReference type="ARBA" id="ARBA00005801"/>
    </source>
</evidence>
<dbReference type="Pfam" id="PF01478">
    <property type="entry name" value="Peptidase_A24"/>
    <property type="match status" value="1"/>
</dbReference>
<dbReference type="PANTHER" id="PTHR30487:SF0">
    <property type="entry name" value="PREPILIN LEADER PEPTIDASE_N-METHYLTRANSFERASE-RELATED"/>
    <property type="match status" value="1"/>
</dbReference>
<evidence type="ECO:0000259" key="8">
    <source>
        <dbReference type="Pfam" id="PF01478"/>
    </source>
</evidence>
<evidence type="ECO:0000256" key="6">
    <source>
        <dbReference type="ARBA" id="ARBA00023136"/>
    </source>
</evidence>
<dbReference type="Gene3D" id="1.20.120.1220">
    <property type="match status" value="1"/>
</dbReference>
<evidence type="ECO:0000313" key="10">
    <source>
        <dbReference type="EMBL" id="AFC33388.1"/>
    </source>
</evidence>
<feature type="transmembrane region" description="Helical" evidence="7">
    <location>
        <begin position="231"/>
        <end position="253"/>
    </location>
</feature>
<evidence type="ECO:0000256" key="5">
    <source>
        <dbReference type="ARBA" id="ARBA00022989"/>
    </source>
</evidence>
<dbReference type="InterPro" id="IPR000045">
    <property type="entry name" value="Prepilin_IV_endopep_pep"/>
</dbReference>
<sequence length="255" mass="26523">MTTLIIAYIFLLGITLGSFYNVVALRVPAKESIVHPPSACPNCSTQLRPRDLVPVLSWLLSRGRCRHCGTPVSVLYPLGELATGGLLVGVYTLHGWSWEALAGALLVSLSVIITVSDLKYMLIPNKVLLFFFPLVAGATLLSAAAQGWSAVGTALLGAAAGGGVILLVALASRGGMGMGDAKLMFVFGFALGLPKILLAFILACLLGSLVGGTLMLLGLVKPKQHIPFGPYLAAGALIAYAYGADLIEAYVTLIG</sequence>
<dbReference type="EMBL" id="CP003235">
    <property type="protein sequence ID" value="AFC33388.1"/>
    <property type="molecule type" value="Genomic_DNA"/>
</dbReference>
<keyword evidence="4 7" id="KW-0812">Transmembrane</keyword>
<dbReference type="InterPro" id="IPR050882">
    <property type="entry name" value="Prepilin_peptidase/N-MTase"/>
</dbReference>
<dbReference type="KEGG" id="pmq:PM3016_6782"/>
<feature type="transmembrane region" description="Helical" evidence="7">
    <location>
        <begin position="183"/>
        <end position="211"/>
    </location>
</feature>
<feature type="transmembrane region" description="Helical" evidence="7">
    <location>
        <begin position="151"/>
        <end position="171"/>
    </location>
</feature>
<dbReference type="Pfam" id="PF06750">
    <property type="entry name" value="A24_N_bact"/>
    <property type="match status" value="1"/>
</dbReference>
<feature type="domain" description="Prepilin peptidase A24 N-terminal" evidence="9">
    <location>
        <begin position="11"/>
        <end position="91"/>
    </location>
</feature>
<dbReference type="HOGENOM" id="CLU_057101_0_1_9"/>
<keyword evidence="6 7" id="KW-0472">Membrane</keyword>
<reference evidence="10 11" key="1">
    <citation type="journal article" date="2012" name="J. Bacteriol.">
        <title>Complete Genome Sequence of Paenibacillus mucilaginosus 3016, a Bacterium Functional as Microbial Fertilizer.</title>
        <authorList>
            <person name="Ma M."/>
            <person name="Wang Z."/>
            <person name="Li L."/>
            <person name="Jiang X."/>
            <person name="Guan D."/>
            <person name="Cao F."/>
            <person name="Chen H."/>
            <person name="Wang X."/>
            <person name="Shen D."/>
            <person name="Du B."/>
            <person name="Li J."/>
        </authorList>
    </citation>
    <scope>NUCLEOTIDE SEQUENCE [LARGE SCALE GENOMIC DNA]</scope>
    <source>
        <strain evidence="10 11">3016</strain>
    </source>
</reference>
<proteinExistence type="inferred from homology"/>
<dbReference type="Proteomes" id="UP000007523">
    <property type="component" value="Chromosome"/>
</dbReference>
<dbReference type="RefSeq" id="WP_014372410.1">
    <property type="nucleotide sequence ID" value="NC_016935.1"/>
</dbReference>
<evidence type="ECO:0000313" key="11">
    <source>
        <dbReference type="Proteomes" id="UP000007523"/>
    </source>
</evidence>